<dbReference type="InterPro" id="IPR001214">
    <property type="entry name" value="SET_dom"/>
</dbReference>
<gene>
    <name evidence="6" type="ORF">A1O3_07885</name>
</gene>
<evidence type="ECO:0000256" key="2">
    <source>
        <dbReference type="ARBA" id="ARBA00022679"/>
    </source>
</evidence>
<dbReference type="AlphaFoldDB" id="W9XRI7"/>
<dbReference type="GeneID" id="19171980"/>
<dbReference type="GO" id="GO:0032259">
    <property type="term" value="P:methylation"/>
    <property type="evidence" value="ECO:0007669"/>
    <property type="project" value="UniProtKB-KW"/>
</dbReference>
<dbReference type="RefSeq" id="XP_007736180.1">
    <property type="nucleotide sequence ID" value="XM_007737990.1"/>
</dbReference>
<dbReference type="FunFam" id="3.90.1410.10:FF:000007">
    <property type="entry name" value="Ribosomal lysine N-methyltransferase 4"/>
    <property type="match status" value="1"/>
</dbReference>
<dbReference type="PROSITE" id="PS50280">
    <property type="entry name" value="SET"/>
    <property type="match status" value="1"/>
</dbReference>
<dbReference type="Pfam" id="PF00856">
    <property type="entry name" value="SET"/>
    <property type="match status" value="1"/>
</dbReference>
<dbReference type="InterPro" id="IPR036464">
    <property type="entry name" value="Rubisco_LSMT_subst-bd_sf"/>
</dbReference>
<dbReference type="SUPFAM" id="SSF81822">
    <property type="entry name" value="RuBisCo LSMT C-terminal, substrate-binding domain"/>
    <property type="match status" value="1"/>
</dbReference>
<dbReference type="STRING" id="1182542.W9XRI7"/>
<evidence type="ECO:0000256" key="3">
    <source>
        <dbReference type="ARBA" id="ARBA00022691"/>
    </source>
</evidence>
<evidence type="ECO:0000259" key="5">
    <source>
        <dbReference type="PROSITE" id="PS50280"/>
    </source>
</evidence>
<dbReference type="InterPro" id="IPR046341">
    <property type="entry name" value="SET_dom_sf"/>
</dbReference>
<dbReference type="OrthoDB" id="341421at2759"/>
<dbReference type="Pfam" id="PF09273">
    <property type="entry name" value="Rubis-subs-bind"/>
    <property type="match status" value="1"/>
</dbReference>
<dbReference type="EMBL" id="AMGY01000007">
    <property type="protein sequence ID" value="EXJ79606.1"/>
    <property type="molecule type" value="Genomic_DNA"/>
</dbReference>
<dbReference type="GO" id="GO:0005634">
    <property type="term" value="C:nucleus"/>
    <property type="evidence" value="ECO:0007669"/>
    <property type="project" value="TreeGrafter"/>
</dbReference>
<keyword evidence="1" id="KW-0489">Methyltransferase</keyword>
<evidence type="ECO:0000256" key="1">
    <source>
        <dbReference type="ARBA" id="ARBA00022603"/>
    </source>
</evidence>
<sequence>MAESFQHAGHSDFDQTSAQFIKWFTEADGTRWSSKVQLQDLRNENAGRGAVATAEIAEDEELFAVPRSLVLTTTTSNVPPTAIQPLEETGTWPPLIVTIIYEYLKKDDSPWHAYFKVLPTTFDTLMFWNSAELAELQASAVVQKIGRQQAEESWRETIIPVMLAHPDQFPVPGATPVERTVELIKLAHMAGSLIMAYAFDIDRDDTRTNNDDNDDNDDDNSSGDNFEEDDEDEPFKGMVPFADMLNADADRNNARLFQESDYLIMRATRPISTGEQIFNDYGPLPRSDLLRMYGYITDNYSQYDVVEISHDLLVDVAGKKHNQENKAWLKREEQLDELGLVDDGYVVHRPEPNAQRLDDVLPGQLHMLLRALCTHDNDARAIKKPKDAITIEEAALLQAVLTKRLTEYSTSYEADQAICEALQSDSPSTVVPLSCHHRRYLMAVQVRMGEKEILRQWITLCQFHIKQKSEEMASGSSKRKYDATTGFQSKQAAKKEKHR</sequence>
<dbReference type="Gene3D" id="3.90.1410.10">
    <property type="entry name" value="set domain protein methyltransferase, domain 1"/>
    <property type="match status" value="1"/>
</dbReference>
<dbReference type="InterPro" id="IPR050600">
    <property type="entry name" value="SETD3_SETD6_MTase"/>
</dbReference>
<dbReference type="Proteomes" id="UP000019478">
    <property type="component" value="Unassembled WGS sequence"/>
</dbReference>
<keyword evidence="7" id="KW-1185">Reference proteome</keyword>
<name>W9XRI7_9EURO</name>
<proteinExistence type="predicted"/>
<evidence type="ECO:0000313" key="6">
    <source>
        <dbReference type="EMBL" id="EXJ79606.1"/>
    </source>
</evidence>
<feature type="compositionally biased region" description="Acidic residues" evidence="4">
    <location>
        <begin position="211"/>
        <end position="233"/>
    </location>
</feature>
<reference evidence="6 7" key="1">
    <citation type="submission" date="2013-03" db="EMBL/GenBank/DDBJ databases">
        <title>The Genome Sequence of Capronia epimyces CBS 606.96.</title>
        <authorList>
            <consortium name="The Broad Institute Genomics Platform"/>
            <person name="Cuomo C."/>
            <person name="de Hoog S."/>
            <person name="Gorbushina A."/>
            <person name="Walker B."/>
            <person name="Young S.K."/>
            <person name="Zeng Q."/>
            <person name="Gargeya S."/>
            <person name="Fitzgerald M."/>
            <person name="Haas B."/>
            <person name="Abouelleil A."/>
            <person name="Allen A.W."/>
            <person name="Alvarado L."/>
            <person name="Arachchi H.M."/>
            <person name="Berlin A.M."/>
            <person name="Chapman S.B."/>
            <person name="Gainer-Dewar J."/>
            <person name="Goldberg J."/>
            <person name="Griggs A."/>
            <person name="Gujja S."/>
            <person name="Hansen M."/>
            <person name="Howarth C."/>
            <person name="Imamovic A."/>
            <person name="Ireland A."/>
            <person name="Larimer J."/>
            <person name="McCowan C."/>
            <person name="Murphy C."/>
            <person name="Pearson M."/>
            <person name="Poon T.W."/>
            <person name="Priest M."/>
            <person name="Roberts A."/>
            <person name="Saif S."/>
            <person name="Shea T."/>
            <person name="Sisk P."/>
            <person name="Sykes S."/>
            <person name="Wortman J."/>
            <person name="Nusbaum C."/>
            <person name="Birren B."/>
        </authorList>
    </citation>
    <scope>NUCLEOTIDE SEQUENCE [LARGE SCALE GENOMIC DNA]</scope>
    <source>
        <strain evidence="6 7">CBS 606.96</strain>
    </source>
</reference>
<dbReference type="GO" id="GO:0016279">
    <property type="term" value="F:protein-lysine N-methyltransferase activity"/>
    <property type="evidence" value="ECO:0007669"/>
    <property type="project" value="TreeGrafter"/>
</dbReference>
<accession>W9XRI7</accession>
<evidence type="ECO:0000313" key="7">
    <source>
        <dbReference type="Proteomes" id="UP000019478"/>
    </source>
</evidence>
<keyword evidence="2" id="KW-0808">Transferase</keyword>
<dbReference type="Gene3D" id="3.90.1420.10">
    <property type="entry name" value="Rubisco LSMT, substrate-binding domain"/>
    <property type="match status" value="1"/>
</dbReference>
<organism evidence="6 7">
    <name type="scientific">Capronia epimyces CBS 606.96</name>
    <dbReference type="NCBI Taxonomy" id="1182542"/>
    <lineage>
        <taxon>Eukaryota</taxon>
        <taxon>Fungi</taxon>
        <taxon>Dikarya</taxon>
        <taxon>Ascomycota</taxon>
        <taxon>Pezizomycotina</taxon>
        <taxon>Eurotiomycetes</taxon>
        <taxon>Chaetothyriomycetidae</taxon>
        <taxon>Chaetothyriales</taxon>
        <taxon>Herpotrichiellaceae</taxon>
        <taxon>Capronia</taxon>
    </lineage>
</organism>
<dbReference type="PANTHER" id="PTHR13271">
    <property type="entry name" value="UNCHARACTERIZED PUTATIVE METHYLTRANSFERASE"/>
    <property type="match status" value="1"/>
</dbReference>
<keyword evidence="3" id="KW-0949">S-adenosyl-L-methionine</keyword>
<feature type="region of interest" description="Disordered" evidence="4">
    <location>
        <begin position="470"/>
        <end position="499"/>
    </location>
</feature>
<dbReference type="SUPFAM" id="SSF82199">
    <property type="entry name" value="SET domain"/>
    <property type="match status" value="1"/>
</dbReference>
<dbReference type="eggNOG" id="KOG1338">
    <property type="taxonomic scope" value="Eukaryota"/>
</dbReference>
<dbReference type="HOGENOM" id="CLU_017135_0_0_1"/>
<feature type="region of interest" description="Disordered" evidence="4">
    <location>
        <begin position="206"/>
        <end position="237"/>
    </location>
</feature>
<feature type="domain" description="SET" evidence="5">
    <location>
        <begin position="34"/>
        <end position="282"/>
    </location>
</feature>
<evidence type="ECO:0000256" key="4">
    <source>
        <dbReference type="SAM" id="MobiDB-lite"/>
    </source>
</evidence>
<dbReference type="PANTHER" id="PTHR13271:SF34">
    <property type="entry name" value="N-LYSINE METHYLTRANSFERASE SETD6"/>
    <property type="match status" value="1"/>
</dbReference>
<comment type="caution">
    <text evidence="6">The sequence shown here is derived from an EMBL/GenBank/DDBJ whole genome shotgun (WGS) entry which is preliminary data.</text>
</comment>
<protein>
    <recommendedName>
        <fullName evidence="5">SET domain-containing protein</fullName>
    </recommendedName>
</protein>
<dbReference type="InterPro" id="IPR015353">
    <property type="entry name" value="Rubisco_LSMT_subst-bd"/>
</dbReference>